<dbReference type="EMBL" id="CAJOBR010021849">
    <property type="protein sequence ID" value="CAF4942293.1"/>
    <property type="molecule type" value="Genomic_DNA"/>
</dbReference>
<gene>
    <name evidence="1" type="ORF">QYT958_LOCUS32842</name>
</gene>
<protein>
    <submittedName>
        <fullName evidence="1">Uncharacterized protein</fullName>
    </submittedName>
</protein>
<accession>A0A821XAP2</accession>
<dbReference type="Proteomes" id="UP000663848">
    <property type="component" value="Unassembled WGS sequence"/>
</dbReference>
<dbReference type="AlphaFoldDB" id="A0A821XAP2"/>
<name>A0A821XAP2_9BILA</name>
<organism evidence="1 2">
    <name type="scientific">Rotaria socialis</name>
    <dbReference type="NCBI Taxonomy" id="392032"/>
    <lineage>
        <taxon>Eukaryota</taxon>
        <taxon>Metazoa</taxon>
        <taxon>Spiralia</taxon>
        <taxon>Gnathifera</taxon>
        <taxon>Rotifera</taxon>
        <taxon>Eurotatoria</taxon>
        <taxon>Bdelloidea</taxon>
        <taxon>Philodinida</taxon>
        <taxon>Philodinidae</taxon>
        <taxon>Rotaria</taxon>
    </lineage>
</organism>
<evidence type="ECO:0000313" key="2">
    <source>
        <dbReference type="Proteomes" id="UP000663848"/>
    </source>
</evidence>
<evidence type="ECO:0000313" key="1">
    <source>
        <dbReference type="EMBL" id="CAF4942293.1"/>
    </source>
</evidence>
<comment type="caution">
    <text evidence="1">The sequence shown here is derived from an EMBL/GenBank/DDBJ whole genome shotgun (WGS) entry which is preliminary data.</text>
</comment>
<proteinExistence type="predicted"/>
<reference evidence="1" key="1">
    <citation type="submission" date="2021-02" db="EMBL/GenBank/DDBJ databases">
        <authorList>
            <person name="Nowell W R."/>
        </authorList>
    </citation>
    <scope>NUCLEOTIDE SEQUENCE</scope>
</reference>
<sequence>MSNTVKLINSLENVFRLLKNLLNNFELTTIPSLIRGACSKQNSLIVCMDLLNHAFKQIQHMTTSNSTASVDDTCQEVYQQLRSSWASSDKIFDTFLNLSDSFDDLDKELNNIYTLFQTLDIPLVWLQSPLFD</sequence>